<dbReference type="EMBL" id="AWUE01012488">
    <property type="protein sequence ID" value="OMP09065.1"/>
    <property type="molecule type" value="Genomic_DNA"/>
</dbReference>
<protein>
    <submittedName>
        <fullName evidence="2">Uncharacterized protein</fullName>
    </submittedName>
</protein>
<evidence type="ECO:0000313" key="3">
    <source>
        <dbReference type="Proteomes" id="UP000187203"/>
    </source>
</evidence>
<name>A0A1R3KPQ0_9ROSI</name>
<comment type="caution">
    <text evidence="2">The sequence shown here is derived from an EMBL/GenBank/DDBJ whole genome shotgun (WGS) entry which is preliminary data.</text>
</comment>
<dbReference type="Proteomes" id="UP000187203">
    <property type="component" value="Unassembled WGS sequence"/>
</dbReference>
<sequence length="75" mass="8936">MGKRSPWEFHLLSLLFIFINILITFFCFTNGRLRVKVTPPLHQISTEREALRRHLIRGTQRWKDLWRLGPGPPPQ</sequence>
<reference evidence="3" key="1">
    <citation type="submission" date="2013-09" db="EMBL/GenBank/DDBJ databases">
        <title>Corchorus olitorius genome sequencing.</title>
        <authorList>
            <person name="Alam M."/>
            <person name="Haque M.S."/>
            <person name="Islam M.S."/>
            <person name="Emdad E.M."/>
            <person name="Islam M.M."/>
            <person name="Ahmed B."/>
            <person name="Halim A."/>
            <person name="Hossen Q.M.M."/>
            <person name="Hossain M.Z."/>
            <person name="Ahmed R."/>
            <person name="Khan M.M."/>
            <person name="Islam R."/>
            <person name="Rashid M.M."/>
            <person name="Khan S.A."/>
            <person name="Rahman M.S."/>
            <person name="Alam M."/>
            <person name="Yahiya A.S."/>
            <person name="Khan M.S."/>
            <person name="Azam M.S."/>
            <person name="Haque T."/>
            <person name="Lashkar M.Z.H."/>
            <person name="Akhand A.I."/>
            <person name="Morshed G."/>
            <person name="Roy S."/>
            <person name="Uddin K.S."/>
            <person name="Rabeya T."/>
            <person name="Hossain A.S."/>
            <person name="Chowdhury A."/>
            <person name="Snigdha A.R."/>
            <person name="Mortoza M.S."/>
            <person name="Matin S.A."/>
            <person name="Hoque S.M.E."/>
            <person name="Islam M.K."/>
            <person name="Roy D.K."/>
            <person name="Haider R."/>
            <person name="Moosa M.M."/>
            <person name="Elias S.M."/>
            <person name="Hasan A.M."/>
            <person name="Jahan S."/>
            <person name="Shafiuddin M."/>
            <person name="Mahmood N."/>
            <person name="Shommy N.S."/>
        </authorList>
    </citation>
    <scope>NUCLEOTIDE SEQUENCE [LARGE SCALE GENOMIC DNA]</scope>
    <source>
        <strain evidence="3">cv. O-4</strain>
    </source>
</reference>
<proteinExistence type="predicted"/>
<accession>A0A1R3KPQ0</accession>
<keyword evidence="1" id="KW-1133">Transmembrane helix</keyword>
<organism evidence="2 3">
    <name type="scientific">Corchorus olitorius</name>
    <dbReference type="NCBI Taxonomy" id="93759"/>
    <lineage>
        <taxon>Eukaryota</taxon>
        <taxon>Viridiplantae</taxon>
        <taxon>Streptophyta</taxon>
        <taxon>Embryophyta</taxon>
        <taxon>Tracheophyta</taxon>
        <taxon>Spermatophyta</taxon>
        <taxon>Magnoliopsida</taxon>
        <taxon>eudicotyledons</taxon>
        <taxon>Gunneridae</taxon>
        <taxon>Pentapetalae</taxon>
        <taxon>rosids</taxon>
        <taxon>malvids</taxon>
        <taxon>Malvales</taxon>
        <taxon>Malvaceae</taxon>
        <taxon>Grewioideae</taxon>
        <taxon>Apeibeae</taxon>
        <taxon>Corchorus</taxon>
    </lineage>
</organism>
<keyword evidence="1" id="KW-0472">Membrane</keyword>
<evidence type="ECO:0000256" key="1">
    <source>
        <dbReference type="SAM" id="Phobius"/>
    </source>
</evidence>
<feature type="transmembrane region" description="Helical" evidence="1">
    <location>
        <begin position="12"/>
        <end position="29"/>
    </location>
</feature>
<keyword evidence="3" id="KW-1185">Reference proteome</keyword>
<dbReference type="AlphaFoldDB" id="A0A1R3KPQ0"/>
<evidence type="ECO:0000313" key="2">
    <source>
        <dbReference type="EMBL" id="OMP09065.1"/>
    </source>
</evidence>
<gene>
    <name evidence="2" type="ORF">COLO4_05847</name>
</gene>
<keyword evidence="1" id="KW-0812">Transmembrane</keyword>